<dbReference type="EMBL" id="ASPP01013005">
    <property type="protein sequence ID" value="ETO20043.1"/>
    <property type="molecule type" value="Genomic_DNA"/>
</dbReference>
<feature type="region of interest" description="Disordered" evidence="2">
    <location>
        <begin position="146"/>
        <end position="167"/>
    </location>
</feature>
<proteinExistence type="inferred from homology"/>
<evidence type="ECO:0000256" key="1">
    <source>
        <dbReference type="ARBA" id="ARBA00006795"/>
    </source>
</evidence>
<feature type="non-terminal residue" evidence="4">
    <location>
        <position position="1"/>
    </location>
</feature>
<keyword evidence="5" id="KW-1185">Reference proteome</keyword>
<evidence type="ECO:0000313" key="4">
    <source>
        <dbReference type="EMBL" id="ETO20043.1"/>
    </source>
</evidence>
<feature type="region of interest" description="Disordered" evidence="2">
    <location>
        <begin position="1"/>
        <end position="65"/>
    </location>
</feature>
<dbReference type="GO" id="GO:0071014">
    <property type="term" value="C:post-mRNA release spliceosomal complex"/>
    <property type="evidence" value="ECO:0007669"/>
    <property type="project" value="TreeGrafter"/>
</dbReference>
<feature type="compositionally biased region" description="Basic and acidic residues" evidence="2">
    <location>
        <begin position="39"/>
        <end position="65"/>
    </location>
</feature>
<dbReference type="PANTHER" id="PTHR12072">
    <property type="entry name" value="CWF19, CELL CYCLE CONTROL PROTEIN"/>
    <property type="match status" value="1"/>
</dbReference>
<protein>
    <recommendedName>
        <fullName evidence="3">Cwf19-like C-terminal domain-containing protein</fullName>
    </recommendedName>
</protein>
<name>X6N2A1_RETFI</name>
<dbReference type="GO" id="GO:0000398">
    <property type="term" value="P:mRNA splicing, via spliceosome"/>
    <property type="evidence" value="ECO:0007669"/>
    <property type="project" value="TreeGrafter"/>
</dbReference>
<gene>
    <name evidence="4" type="ORF">RFI_17174</name>
</gene>
<evidence type="ECO:0000256" key="2">
    <source>
        <dbReference type="SAM" id="MobiDB-lite"/>
    </source>
</evidence>
<feature type="domain" description="Cwf19-like C-terminal" evidence="3">
    <location>
        <begin position="174"/>
        <end position="308"/>
    </location>
</feature>
<dbReference type="PANTHER" id="PTHR12072:SF5">
    <property type="entry name" value="CWF19-LIKE PROTEIN 2"/>
    <property type="match status" value="1"/>
</dbReference>
<evidence type="ECO:0000259" key="3">
    <source>
        <dbReference type="Pfam" id="PF04677"/>
    </source>
</evidence>
<dbReference type="OrthoDB" id="2113965at2759"/>
<dbReference type="AlphaFoldDB" id="X6N2A1"/>
<dbReference type="InterPro" id="IPR040194">
    <property type="entry name" value="Cwf19-like"/>
</dbReference>
<dbReference type="Proteomes" id="UP000023152">
    <property type="component" value="Unassembled WGS sequence"/>
</dbReference>
<dbReference type="Pfam" id="PF04677">
    <property type="entry name" value="CwfJ_C_1"/>
    <property type="match status" value="1"/>
</dbReference>
<dbReference type="InterPro" id="IPR006768">
    <property type="entry name" value="Cwf19-like_C_dom-1"/>
</dbReference>
<comment type="similarity">
    <text evidence="1">Belongs to the CWF19 family.</text>
</comment>
<sequence length="330" mass="38654">KKKKKKKFLKKKKKKLDELRKQSKTITYAPPPGIMKASNSKDSRDDGDSAKPRETASEAKAKTKEQENISLITDVKLVKKLHDMKEMEPIKDDDNIMTLLKKEQNRDTLDYQYELLHTHGGKKLLETTNTDDQFDTIDEHQLFQDTNTNRKRKLESKSEEAQRSRKRQRLVALHSKEMEMLNKCKYCLENDICKEKIQHLIVTIGKYFYVCVMPERSPLHRFCCLIVPMEHVCSIRSGLAQMSEQYTSAQEEEFRAELFHIQNSLTIFYLKQFHCGTVFLETCKHLRKQQLQKKYHSHIIVVPVTKDHGLFDALPRFLSMKSSTRISCGQ</sequence>
<comment type="caution">
    <text evidence="4">The sequence shown here is derived from an EMBL/GenBank/DDBJ whole genome shotgun (WGS) entry which is preliminary data.</text>
</comment>
<reference evidence="4 5" key="1">
    <citation type="journal article" date="2013" name="Curr. Biol.">
        <title>The Genome of the Foraminiferan Reticulomyxa filosa.</title>
        <authorList>
            <person name="Glockner G."/>
            <person name="Hulsmann N."/>
            <person name="Schleicher M."/>
            <person name="Noegel A.A."/>
            <person name="Eichinger L."/>
            <person name="Gallinger C."/>
            <person name="Pawlowski J."/>
            <person name="Sierra R."/>
            <person name="Euteneuer U."/>
            <person name="Pillet L."/>
            <person name="Moustafa A."/>
            <person name="Platzer M."/>
            <person name="Groth M."/>
            <person name="Szafranski K."/>
            <person name="Schliwa M."/>
        </authorList>
    </citation>
    <scope>NUCLEOTIDE SEQUENCE [LARGE SCALE GENOMIC DNA]</scope>
</reference>
<accession>X6N2A1</accession>
<evidence type="ECO:0000313" key="5">
    <source>
        <dbReference type="Proteomes" id="UP000023152"/>
    </source>
</evidence>
<organism evidence="4 5">
    <name type="scientific">Reticulomyxa filosa</name>
    <dbReference type="NCBI Taxonomy" id="46433"/>
    <lineage>
        <taxon>Eukaryota</taxon>
        <taxon>Sar</taxon>
        <taxon>Rhizaria</taxon>
        <taxon>Retaria</taxon>
        <taxon>Foraminifera</taxon>
        <taxon>Monothalamids</taxon>
        <taxon>Reticulomyxidae</taxon>
        <taxon>Reticulomyxa</taxon>
    </lineage>
</organism>
<feature type="compositionally biased region" description="Basic residues" evidence="2">
    <location>
        <begin position="1"/>
        <end position="14"/>
    </location>
</feature>